<dbReference type="InterPro" id="IPR008146">
    <property type="entry name" value="Gln_synth_cat_dom"/>
</dbReference>
<dbReference type="SMART" id="SM01230">
    <property type="entry name" value="Gln-synt_C"/>
    <property type="match status" value="1"/>
</dbReference>
<gene>
    <name evidence="20" type="primary">glnA_2</name>
    <name evidence="21" type="synonym">glnA</name>
    <name evidence="20" type="ORF">CAFE_02740</name>
    <name evidence="21" type="ORF">HCR03_15540</name>
</gene>
<dbReference type="GO" id="GO:0006542">
    <property type="term" value="P:glutamine biosynthetic process"/>
    <property type="evidence" value="ECO:0007669"/>
    <property type="project" value="InterPro"/>
</dbReference>
<feature type="binding site" evidence="15">
    <location>
        <position position="244"/>
    </location>
    <ligand>
        <name>Mg(2+)</name>
        <dbReference type="ChEBI" id="CHEBI:18420"/>
        <label>1</label>
    </ligand>
</feature>
<dbReference type="KEGG" id="cfem:HCR03_15540"/>
<keyword evidence="9 14" id="KW-0067">ATP-binding</keyword>
<dbReference type="GO" id="GO:0004356">
    <property type="term" value="F:glutamine synthetase activity"/>
    <property type="evidence" value="ECO:0007669"/>
    <property type="project" value="UniProtKB-EC"/>
</dbReference>
<proteinExistence type="inferred from homology"/>
<feature type="binding site" evidence="13">
    <location>
        <position position="299"/>
    </location>
    <ligand>
        <name>L-glutamate</name>
        <dbReference type="ChEBI" id="CHEBI:29985"/>
    </ligand>
</feature>
<feature type="binding site" evidence="15">
    <location>
        <position position="188"/>
    </location>
    <ligand>
        <name>Mg(2+)</name>
        <dbReference type="ChEBI" id="CHEBI:18420"/>
        <label>1</label>
    </ligand>
</feature>
<comment type="cofactor">
    <cofactor evidence="15">
        <name>Mg(2+)</name>
        <dbReference type="ChEBI" id="CHEBI:18420"/>
    </cofactor>
    <text evidence="15">Binds 2 Mg(2+) ions per subunit.</text>
</comment>
<evidence type="ECO:0000256" key="12">
    <source>
        <dbReference type="ARBA" id="ARBA00049436"/>
    </source>
</evidence>
<dbReference type="NCBIfam" id="TIGR00653">
    <property type="entry name" value="GlnA"/>
    <property type="match status" value="1"/>
</dbReference>
<reference evidence="21 23" key="2">
    <citation type="submission" date="2020-08" db="EMBL/GenBank/DDBJ databases">
        <title>The isolate Caproiciproducens sp. 7D4C2 produces n-caproate at mildly acidic conditions from hexoses: genome and rBOX comparison with related strains and chain-elongating bacteria.</title>
        <authorList>
            <person name="Esquivel-Elizondo S."/>
            <person name="Bagci C."/>
            <person name="Temovska M."/>
            <person name="Jeon B.S."/>
            <person name="Bessarab I."/>
            <person name="Williams R.B.H."/>
            <person name="Huson D.H."/>
            <person name="Angenent L.T."/>
        </authorList>
    </citation>
    <scope>NUCLEOTIDE SEQUENCE [LARGE SCALE GENOMIC DNA]</scope>
    <source>
        <strain evidence="21 23">7D4C2</strain>
    </source>
</reference>
<dbReference type="GO" id="GO:0005737">
    <property type="term" value="C:cytoplasm"/>
    <property type="evidence" value="ECO:0007669"/>
    <property type="project" value="UniProtKB-SubCell"/>
</dbReference>
<dbReference type="PROSITE" id="PS00180">
    <property type="entry name" value="GLNA_1"/>
    <property type="match status" value="1"/>
</dbReference>
<dbReference type="Gene3D" id="3.30.590.10">
    <property type="entry name" value="Glutamine synthetase/guanido kinase, catalytic domain"/>
    <property type="match status" value="1"/>
</dbReference>
<evidence type="ECO:0000256" key="16">
    <source>
        <dbReference type="PROSITE-ProRule" id="PRU01330"/>
    </source>
</evidence>
<evidence type="ECO:0000259" key="19">
    <source>
        <dbReference type="PROSITE" id="PS51987"/>
    </source>
</evidence>
<dbReference type="Pfam" id="PF00120">
    <property type="entry name" value="Gln-synt_C"/>
    <property type="match status" value="1"/>
</dbReference>
<dbReference type="OrthoDB" id="9807095at2"/>
<dbReference type="SUPFAM" id="SSF54368">
    <property type="entry name" value="Glutamine synthetase, N-terminal domain"/>
    <property type="match status" value="1"/>
</dbReference>
<comment type="similarity">
    <text evidence="2 16 17">Belongs to the glutamine synthetase family.</text>
</comment>
<name>A0A6N8HVN3_9FIRM</name>
<evidence type="ECO:0000256" key="6">
    <source>
        <dbReference type="ARBA" id="ARBA00022598"/>
    </source>
</evidence>
<evidence type="ECO:0000256" key="10">
    <source>
        <dbReference type="ARBA" id="ARBA00030136"/>
    </source>
</evidence>
<evidence type="ECO:0000313" key="20">
    <source>
        <dbReference type="EMBL" id="MVB09617.1"/>
    </source>
</evidence>
<feature type="binding site" evidence="14">
    <location>
        <position position="317"/>
    </location>
    <ligand>
        <name>ATP</name>
        <dbReference type="ChEBI" id="CHEBI:30616"/>
    </ligand>
</feature>
<evidence type="ECO:0000256" key="15">
    <source>
        <dbReference type="PIRSR" id="PIRSR604809-3"/>
    </source>
</evidence>
<dbReference type="PROSITE" id="PS51987">
    <property type="entry name" value="GS_CATALYTIC"/>
    <property type="match status" value="1"/>
</dbReference>
<feature type="binding site" evidence="13">
    <location>
        <position position="317"/>
    </location>
    <ligand>
        <name>L-glutamate</name>
        <dbReference type="ChEBI" id="CHEBI:29985"/>
    </ligand>
</feature>
<evidence type="ECO:0000313" key="23">
    <source>
        <dbReference type="Proteomes" id="UP000515909"/>
    </source>
</evidence>
<dbReference type="SUPFAM" id="SSF55931">
    <property type="entry name" value="Glutamine synthetase/guanido kinase"/>
    <property type="match status" value="1"/>
</dbReference>
<evidence type="ECO:0000256" key="11">
    <source>
        <dbReference type="ARBA" id="ARBA00030668"/>
    </source>
</evidence>
<evidence type="ECO:0000313" key="22">
    <source>
        <dbReference type="Proteomes" id="UP000469440"/>
    </source>
</evidence>
<accession>A0A7G8T901</accession>
<comment type="catalytic activity">
    <reaction evidence="12">
        <text>L-glutamate + NH4(+) + ATP = L-glutamine + ADP + phosphate + H(+)</text>
        <dbReference type="Rhea" id="RHEA:16169"/>
        <dbReference type="ChEBI" id="CHEBI:15378"/>
        <dbReference type="ChEBI" id="CHEBI:28938"/>
        <dbReference type="ChEBI" id="CHEBI:29985"/>
        <dbReference type="ChEBI" id="CHEBI:30616"/>
        <dbReference type="ChEBI" id="CHEBI:43474"/>
        <dbReference type="ChEBI" id="CHEBI:58359"/>
        <dbReference type="ChEBI" id="CHEBI:456216"/>
        <dbReference type="EC" id="6.3.1.2"/>
    </reaction>
</comment>
<dbReference type="InterPro" id="IPR004809">
    <property type="entry name" value="Gln_synth_I"/>
</dbReference>
<dbReference type="InterPro" id="IPR027302">
    <property type="entry name" value="Gln_synth_N_conserv_site"/>
</dbReference>
<feature type="binding site" evidence="15">
    <location>
        <position position="334"/>
    </location>
    <ligand>
        <name>Mg(2+)</name>
        <dbReference type="ChEBI" id="CHEBI:18420"/>
        <label>1</label>
    </ligand>
</feature>
<feature type="binding site" evidence="14">
    <location>
        <begin position="246"/>
        <end position="248"/>
    </location>
    <ligand>
        <name>ATP</name>
        <dbReference type="ChEBI" id="CHEBI:30616"/>
    </ligand>
</feature>
<dbReference type="InterPro" id="IPR008147">
    <property type="entry name" value="Gln_synt_N"/>
</dbReference>
<evidence type="ECO:0000256" key="4">
    <source>
        <dbReference type="ARBA" id="ARBA00021364"/>
    </source>
</evidence>
<dbReference type="RefSeq" id="WP_156989586.1">
    <property type="nucleotide sequence ID" value="NZ_CP060286.1"/>
</dbReference>
<organism evidence="20 22">
    <name type="scientific">Caproicibacter fermentans</name>
    <dbReference type="NCBI Taxonomy" id="2576756"/>
    <lineage>
        <taxon>Bacteria</taxon>
        <taxon>Bacillati</taxon>
        <taxon>Bacillota</taxon>
        <taxon>Clostridia</taxon>
        <taxon>Eubacteriales</taxon>
        <taxon>Acutalibacteraceae</taxon>
        <taxon>Caproicibacter</taxon>
    </lineage>
</organism>
<feature type="binding site" evidence="13">
    <location>
        <position position="336"/>
    </location>
    <ligand>
        <name>L-glutamate</name>
        <dbReference type="ChEBI" id="CHEBI:29985"/>
    </ligand>
</feature>
<reference evidence="20 22" key="1">
    <citation type="submission" date="2019-09" db="EMBL/GenBank/DDBJ databases">
        <title>Genome sequence of Clostridium sp. EA1.</title>
        <authorList>
            <person name="Poehlein A."/>
            <person name="Bengelsdorf F.R."/>
            <person name="Daniel R."/>
        </authorList>
    </citation>
    <scope>NUCLEOTIDE SEQUENCE [LARGE SCALE GENOMIC DNA]</scope>
    <source>
        <strain evidence="20 22">EA1</strain>
    </source>
</reference>
<dbReference type="Pfam" id="PF03951">
    <property type="entry name" value="Gln-synt_N"/>
    <property type="match status" value="1"/>
</dbReference>
<feature type="binding site" evidence="15">
    <location>
        <position position="195"/>
    </location>
    <ligand>
        <name>Mg(2+)</name>
        <dbReference type="ChEBI" id="CHEBI:18420"/>
        <label>1</label>
    </ligand>
</feature>
<evidence type="ECO:0000256" key="1">
    <source>
        <dbReference type="ARBA" id="ARBA00004496"/>
    </source>
</evidence>
<keyword evidence="7 15" id="KW-0479">Metal-binding</keyword>
<sequence>MGHYSKEDIYKLMDENDVTFIRLQFTDITGMMKNVAITKNQLKKALNNQCVFDGSSLDGFARDAESDMCLHPDRDTFTMLPWRPTHDGVARFICDVYSPDGEPYDGDPRRILKKEMKKAEELGIEFNVGPECEFFLFEMDDYGRPTTQTRDTAGYFDLGSIDIGGDIRREICLTLESMGFEVEASHHEAAVGQHEIDFKYDTALKTADNIMTFKMAVKSMAKASGGYATFMPKPRSDVSGSGMHLHMSLMRDGKNLFDGPDDPSGNGLSETAYRFMAGLLAHARALTAVCNPTVNSYKRLASGYEAPVHITWSCRNRSPLVRIPSSRGKGARIEFRSPDPSANPYLMLACCLAAGLDGVEKKMTPPPATDCDLFDLPEEKINEMGIETLPLSLIDAMEALKSDPVIANVLGGHALHNFLLEKEREWARYTRAVTDWEIENYLQKY</sequence>
<evidence type="ECO:0000256" key="14">
    <source>
        <dbReference type="PIRSR" id="PIRSR604809-2"/>
    </source>
</evidence>
<comment type="subcellular location">
    <subcellularLocation>
        <location evidence="1">Cytoplasm</location>
    </subcellularLocation>
</comment>
<dbReference type="GO" id="GO:0046872">
    <property type="term" value="F:metal ion binding"/>
    <property type="evidence" value="ECO:0007669"/>
    <property type="project" value="UniProtKB-KW"/>
</dbReference>
<dbReference type="Proteomes" id="UP000515909">
    <property type="component" value="Chromosome"/>
</dbReference>
<keyword evidence="15" id="KW-0460">Magnesium</keyword>
<keyword evidence="5" id="KW-0963">Cytoplasm</keyword>
<evidence type="ECO:0000259" key="18">
    <source>
        <dbReference type="PROSITE" id="PS51986"/>
    </source>
</evidence>
<feature type="binding site" evidence="15">
    <location>
        <position position="133"/>
    </location>
    <ligand>
        <name>Mg(2+)</name>
        <dbReference type="ChEBI" id="CHEBI:18420"/>
        <label>1</label>
    </ligand>
</feature>
<dbReference type="EMBL" id="VWXL01000010">
    <property type="protein sequence ID" value="MVB09617.1"/>
    <property type="molecule type" value="Genomic_DNA"/>
</dbReference>
<dbReference type="InterPro" id="IPR014746">
    <property type="entry name" value="Gln_synth/guanido_kin_cat_dom"/>
</dbReference>
<evidence type="ECO:0000256" key="3">
    <source>
        <dbReference type="ARBA" id="ARBA00012937"/>
    </source>
</evidence>
<evidence type="ECO:0000256" key="2">
    <source>
        <dbReference type="ARBA" id="ARBA00009897"/>
    </source>
</evidence>
<evidence type="ECO:0000256" key="17">
    <source>
        <dbReference type="RuleBase" id="RU000384"/>
    </source>
</evidence>
<keyword evidence="6 20" id="KW-0436">Ligase</keyword>
<dbReference type="PANTHER" id="PTHR43785">
    <property type="entry name" value="GAMMA-GLUTAMYLPUTRESCINE SYNTHETASE"/>
    <property type="match status" value="1"/>
</dbReference>
<feature type="binding site" evidence="15">
    <location>
        <position position="131"/>
    </location>
    <ligand>
        <name>Mg(2+)</name>
        <dbReference type="ChEBI" id="CHEBI:18420"/>
        <label>1</label>
    </ligand>
</feature>
<evidence type="ECO:0000313" key="21">
    <source>
        <dbReference type="EMBL" id="QNK40092.1"/>
    </source>
</evidence>
<dbReference type="InterPro" id="IPR036651">
    <property type="entry name" value="Gln_synt_N_sf"/>
</dbReference>
<evidence type="ECO:0000256" key="9">
    <source>
        <dbReference type="ARBA" id="ARBA00022840"/>
    </source>
</evidence>
<evidence type="ECO:0000256" key="13">
    <source>
        <dbReference type="PIRSR" id="PIRSR604809-1"/>
    </source>
</evidence>
<feature type="domain" description="GS beta-grasp" evidence="18">
    <location>
        <begin position="16"/>
        <end position="101"/>
    </location>
</feature>
<dbReference type="PROSITE" id="PS51986">
    <property type="entry name" value="GS_BETA_GRASP"/>
    <property type="match status" value="1"/>
</dbReference>
<feature type="binding site" evidence="13">
    <location>
        <position position="305"/>
    </location>
    <ligand>
        <name>L-glutamate</name>
        <dbReference type="ChEBI" id="CHEBI:29985"/>
    </ligand>
</feature>
<dbReference type="Gene3D" id="3.10.20.70">
    <property type="entry name" value="Glutamine synthetase, N-terminal domain"/>
    <property type="match status" value="1"/>
</dbReference>
<evidence type="ECO:0000256" key="7">
    <source>
        <dbReference type="ARBA" id="ARBA00022723"/>
    </source>
</evidence>
<keyword evidence="22" id="KW-1185">Reference proteome</keyword>
<dbReference type="EC" id="6.3.1.2" evidence="3"/>
<feature type="binding site" evidence="14">
    <location>
        <position position="183"/>
    </location>
    <ligand>
        <name>ATP</name>
        <dbReference type="ChEBI" id="CHEBI:30616"/>
    </ligand>
</feature>
<accession>A0A6N8HVN3</accession>
<keyword evidence="8 14" id="KW-0547">Nucleotide-binding</keyword>
<feature type="domain" description="GS catalytic" evidence="19">
    <location>
        <begin position="108"/>
        <end position="445"/>
    </location>
</feature>
<dbReference type="EMBL" id="CP060286">
    <property type="protein sequence ID" value="QNK40092.1"/>
    <property type="molecule type" value="Genomic_DNA"/>
</dbReference>
<dbReference type="GO" id="GO:0005524">
    <property type="term" value="F:ATP binding"/>
    <property type="evidence" value="ECO:0007669"/>
    <property type="project" value="UniProtKB-KW"/>
</dbReference>
<dbReference type="AlphaFoldDB" id="A0A6N8HVN3"/>
<feature type="binding site" evidence="14">
    <location>
        <position position="329"/>
    </location>
    <ligand>
        <name>ATP</name>
        <dbReference type="ChEBI" id="CHEBI:30616"/>
    </ligand>
</feature>
<evidence type="ECO:0000256" key="8">
    <source>
        <dbReference type="ARBA" id="ARBA00022741"/>
    </source>
</evidence>
<dbReference type="PANTHER" id="PTHR43785:SF12">
    <property type="entry name" value="TYPE-1 GLUTAMINE SYNTHETASE 2"/>
    <property type="match status" value="1"/>
</dbReference>
<evidence type="ECO:0000256" key="5">
    <source>
        <dbReference type="ARBA" id="ARBA00022490"/>
    </source>
</evidence>
<feature type="binding site" evidence="14">
    <location>
        <begin position="198"/>
        <end position="200"/>
    </location>
    <ligand>
        <name>ATP</name>
        <dbReference type="ChEBI" id="CHEBI:30616"/>
    </ligand>
</feature>
<dbReference type="Proteomes" id="UP000469440">
    <property type="component" value="Unassembled WGS sequence"/>
</dbReference>
<protein>
    <recommendedName>
        <fullName evidence="4">Glutamine synthetase</fullName>
        <ecNumber evidence="3">6.3.1.2</ecNumber>
    </recommendedName>
    <alternativeName>
        <fullName evidence="11">Glutamate--ammonia ligase</fullName>
    </alternativeName>
    <alternativeName>
        <fullName evidence="10">Glutamine synthetase I alpha</fullName>
    </alternativeName>
</protein>